<feature type="domain" description="Pyridoxamine 5'-phosphate oxidase N-terminal" evidence="2">
    <location>
        <begin position="39"/>
        <end position="129"/>
    </location>
</feature>
<proteinExistence type="predicted"/>
<evidence type="ECO:0000256" key="1">
    <source>
        <dbReference type="ARBA" id="ARBA00023002"/>
    </source>
</evidence>
<keyword evidence="1" id="KW-0560">Oxidoreductase</keyword>
<dbReference type="PANTHER" id="PTHR35176">
    <property type="entry name" value="HEME OXYGENASE HI_0854-RELATED"/>
    <property type="match status" value="1"/>
</dbReference>
<dbReference type="PANTHER" id="PTHR35176:SF6">
    <property type="entry name" value="HEME OXYGENASE HI_0854-RELATED"/>
    <property type="match status" value="1"/>
</dbReference>
<dbReference type="KEGG" id="aym:YM304_37310"/>
<name>A0A6C7EGD3_ILUCY</name>
<dbReference type="Proteomes" id="UP000011863">
    <property type="component" value="Chromosome"/>
</dbReference>
<dbReference type="GO" id="GO:0016627">
    <property type="term" value="F:oxidoreductase activity, acting on the CH-CH group of donors"/>
    <property type="evidence" value="ECO:0007669"/>
    <property type="project" value="TreeGrafter"/>
</dbReference>
<dbReference type="InterPro" id="IPR011576">
    <property type="entry name" value="Pyridox_Oxase_N"/>
</dbReference>
<dbReference type="Pfam" id="PF01243">
    <property type="entry name" value="PNPOx_N"/>
    <property type="match status" value="1"/>
</dbReference>
<evidence type="ECO:0000313" key="3">
    <source>
        <dbReference type="EMBL" id="BAN04045.1"/>
    </source>
</evidence>
<dbReference type="OrthoDB" id="4540122at2"/>
<dbReference type="GO" id="GO:0005829">
    <property type="term" value="C:cytosol"/>
    <property type="evidence" value="ECO:0007669"/>
    <property type="project" value="TreeGrafter"/>
</dbReference>
<evidence type="ECO:0000259" key="2">
    <source>
        <dbReference type="Pfam" id="PF01243"/>
    </source>
</evidence>
<dbReference type="EMBL" id="AP012057">
    <property type="protein sequence ID" value="BAN04045.1"/>
    <property type="molecule type" value="Genomic_DNA"/>
</dbReference>
<dbReference type="InterPro" id="IPR052019">
    <property type="entry name" value="F420H2_bilvrd_red/Heme_oxyg"/>
</dbReference>
<dbReference type="SUPFAM" id="SSF50475">
    <property type="entry name" value="FMN-binding split barrel"/>
    <property type="match status" value="1"/>
</dbReference>
<reference evidence="3 4" key="1">
    <citation type="journal article" date="2013" name="Int. J. Syst. Evol. Microbiol.">
        <title>Ilumatobacter nonamiense sp. nov. and Ilumatobacter coccineum sp. nov., isolated from seashore sand.</title>
        <authorList>
            <person name="Matsumoto A."/>
            <person name="Kasai H."/>
            <person name="Matsuo Y."/>
            <person name="Shizuri Y."/>
            <person name="Ichikawa N."/>
            <person name="Fujita N."/>
            <person name="Omura S."/>
            <person name="Takahashi Y."/>
        </authorList>
    </citation>
    <scope>NUCLEOTIDE SEQUENCE [LARGE SCALE GENOMIC DNA]</scope>
    <source>
        <strain evidence="4">NBRC 103263 / KCTC 29153 / YM16-304</strain>
    </source>
</reference>
<accession>A0A6C7EGD3</accession>
<dbReference type="InterPro" id="IPR012349">
    <property type="entry name" value="Split_barrel_FMN-bd"/>
</dbReference>
<gene>
    <name evidence="3" type="ORF">YM304_37310</name>
</gene>
<sequence>MHERPDDLAALQQTIDESFRTAGSHLQEIATPDRRPDAAEVAERLTGMRLLVLATSTRDGRPINGPVDGIFYRGRFHFGSSADSLRYRHLTERPAVSATHLPDESFAVTVHGDAEFIDIDADEHAEFRQTLLGIYLPLYGEQWAEMLDTGVWYARINPRKMFTFAMTDLG</sequence>
<dbReference type="RefSeq" id="WP_015443292.1">
    <property type="nucleotide sequence ID" value="NC_020520.1"/>
</dbReference>
<dbReference type="GO" id="GO:0070967">
    <property type="term" value="F:coenzyme F420 binding"/>
    <property type="evidence" value="ECO:0007669"/>
    <property type="project" value="TreeGrafter"/>
</dbReference>
<evidence type="ECO:0000313" key="4">
    <source>
        <dbReference type="Proteomes" id="UP000011863"/>
    </source>
</evidence>
<dbReference type="AlphaFoldDB" id="A0A6C7EGD3"/>
<organism evidence="3 4">
    <name type="scientific">Ilumatobacter coccineus (strain NBRC 103263 / KCTC 29153 / YM16-304)</name>
    <dbReference type="NCBI Taxonomy" id="1313172"/>
    <lineage>
        <taxon>Bacteria</taxon>
        <taxon>Bacillati</taxon>
        <taxon>Actinomycetota</taxon>
        <taxon>Acidimicrobiia</taxon>
        <taxon>Acidimicrobiales</taxon>
        <taxon>Ilumatobacteraceae</taxon>
        <taxon>Ilumatobacter</taxon>
    </lineage>
</organism>
<keyword evidence="4" id="KW-1185">Reference proteome</keyword>
<protein>
    <recommendedName>
        <fullName evidence="2">Pyridoxamine 5'-phosphate oxidase N-terminal domain-containing protein</fullName>
    </recommendedName>
</protein>
<dbReference type="Gene3D" id="2.30.110.10">
    <property type="entry name" value="Electron Transport, Fmn-binding Protein, Chain A"/>
    <property type="match status" value="1"/>
</dbReference>